<organism evidence="3 4">
    <name type="scientific">Cyanobacterium stanieri LEGE 03274</name>
    <dbReference type="NCBI Taxonomy" id="1828756"/>
    <lineage>
        <taxon>Bacteria</taxon>
        <taxon>Bacillati</taxon>
        <taxon>Cyanobacteriota</taxon>
        <taxon>Cyanophyceae</taxon>
        <taxon>Oscillatoriophycideae</taxon>
        <taxon>Chroococcales</taxon>
        <taxon>Geminocystaceae</taxon>
        <taxon>Cyanobacterium</taxon>
    </lineage>
</organism>
<evidence type="ECO:0000313" key="4">
    <source>
        <dbReference type="Proteomes" id="UP000654604"/>
    </source>
</evidence>
<comment type="caution">
    <text evidence="3">The sequence shown here is derived from an EMBL/GenBank/DDBJ whole genome shotgun (WGS) entry which is preliminary data.</text>
</comment>
<dbReference type="PANTHER" id="PTHR38133">
    <property type="entry name" value="SLR1429 PROTEIN"/>
    <property type="match status" value="1"/>
</dbReference>
<keyword evidence="1" id="KW-0862">Zinc</keyword>
<evidence type="ECO:0000256" key="1">
    <source>
        <dbReference type="PROSITE-ProRule" id="PRU00325"/>
    </source>
</evidence>
<evidence type="ECO:0000259" key="2">
    <source>
        <dbReference type="PROSITE" id="PS50966"/>
    </source>
</evidence>
<dbReference type="Pfam" id="PF04434">
    <property type="entry name" value="SWIM"/>
    <property type="match status" value="1"/>
</dbReference>
<accession>A0ABR9V5R4</accession>
<dbReference type="InterPro" id="IPR007527">
    <property type="entry name" value="Znf_SWIM"/>
</dbReference>
<evidence type="ECO:0000313" key="3">
    <source>
        <dbReference type="EMBL" id="MBE9222879.1"/>
    </source>
</evidence>
<protein>
    <submittedName>
        <fullName evidence="3">SWIM zinc finger family protein</fullName>
    </submittedName>
</protein>
<name>A0ABR9V5R4_9CHRO</name>
<keyword evidence="1" id="KW-0863">Zinc-finger</keyword>
<dbReference type="PANTHER" id="PTHR38133:SF1">
    <property type="entry name" value="SLR1429 PROTEIN"/>
    <property type="match status" value="1"/>
</dbReference>
<feature type="domain" description="SWIM-type" evidence="2">
    <location>
        <begin position="110"/>
        <end position="141"/>
    </location>
</feature>
<dbReference type="PROSITE" id="PS50966">
    <property type="entry name" value="ZF_SWIM"/>
    <property type="match status" value="1"/>
</dbReference>
<gene>
    <name evidence="3" type="ORF">IQ215_09240</name>
</gene>
<keyword evidence="4" id="KW-1185">Reference proteome</keyword>
<dbReference type="EMBL" id="JADEWC010000019">
    <property type="protein sequence ID" value="MBE9222879.1"/>
    <property type="molecule type" value="Genomic_DNA"/>
</dbReference>
<dbReference type="Proteomes" id="UP000654604">
    <property type="component" value="Unassembled WGS sequence"/>
</dbReference>
<reference evidence="3 4" key="1">
    <citation type="submission" date="2020-10" db="EMBL/GenBank/DDBJ databases">
        <authorList>
            <person name="Castelo-Branco R."/>
            <person name="Eusebio N."/>
            <person name="Adriana R."/>
            <person name="Vieira A."/>
            <person name="Brugerolle De Fraissinette N."/>
            <person name="Rezende De Castro R."/>
            <person name="Schneider M.P."/>
            <person name="Vasconcelos V."/>
            <person name="Leao P.N."/>
        </authorList>
    </citation>
    <scope>NUCLEOTIDE SEQUENCE [LARGE SCALE GENOMIC DNA]</scope>
    <source>
        <strain evidence="3 4">LEGE 03274</strain>
    </source>
</reference>
<dbReference type="RefSeq" id="WP_193801076.1">
    <property type="nucleotide sequence ID" value="NZ_JADEWC010000019.1"/>
</dbReference>
<proteinExistence type="predicted"/>
<sequence>MINRQWWVEKWLELLDSYRFKKRLERARNYAREGNVLNIEFKQNHLISEVQGSESQPYRVTLSLEAFSDEDWGYVIETMSEKALLAAQLLVGEMPSEIEQVFIKNGLSLFPFNLTDVKSRCTCPDKANPCKHIGAVYYQLADRFSEDPFIIFQLRGRSKEQILEALRVCRGIKLSGKTPQPEMLGKIKSLPKRKAKANKTSVPLSIDSFWEYDEPLDSSLVVITPPTDNKNILDVLGDIPLPYNDAQALMQYLQQVYNILPVKVMEIALTDNG</sequence>
<keyword evidence="1" id="KW-0479">Metal-binding</keyword>